<keyword evidence="1" id="KW-0808">Transferase</keyword>
<sequence>MARLRPASGEETARWYDLWQDRQRAWCRRHGLADTDESDHLRRLDLWRANAAQARVFAIAAEDCDDTDDSLLGFCALSLRPDSPSRPAVVDDIWVAPEHRRRGHGSAARAALERWCREHALPRLVVTVDPGDPAQAALFRPYTVTAQRMARSLLDVPDLPDGVVGRPMTAAEFPSWRQEGIAGYAHDIFDSGGEATLDDALARSAREFDELLPAGAETEHHSFWVLDASSTAAGDRDGGYVASIWLRHHHQVGRSFVFALAVEPEYRGKGYGRAAMRLGERASRDAGDSVLALNVFGPNTVAINLYTSLGYVVSDQSRSTEL</sequence>
<protein>
    <submittedName>
        <fullName evidence="4">GNAT superfamily N-acetyltransferase</fullName>
    </submittedName>
</protein>
<keyword evidence="5" id="KW-1185">Reference proteome</keyword>
<keyword evidence="2" id="KW-0012">Acyltransferase</keyword>
<dbReference type="Gene3D" id="3.40.630.30">
    <property type="match status" value="2"/>
</dbReference>
<dbReference type="PROSITE" id="PS51186">
    <property type="entry name" value="GNAT"/>
    <property type="match status" value="2"/>
</dbReference>
<gene>
    <name evidence="4" type="ORF">HEB94_008728</name>
</gene>
<name>A0A927RH63_9ACTN</name>
<comment type="caution">
    <text evidence="4">The sequence shown here is derived from an EMBL/GenBank/DDBJ whole genome shotgun (WGS) entry which is preliminary data.</text>
</comment>
<dbReference type="GO" id="GO:0016747">
    <property type="term" value="F:acyltransferase activity, transferring groups other than amino-acyl groups"/>
    <property type="evidence" value="ECO:0007669"/>
    <property type="project" value="InterPro"/>
</dbReference>
<evidence type="ECO:0000256" key="1">
    <source>
        <dbReference type="ARBA" id="ARBA00022679"/>
    </source>
</evidence>
<dbReference type="SUPFAM" id="SSF55729">
    <property type="entry name" value="Acyl-CoA N-acyltransferases (Nat)"/>
    <property type="match status" value="2"/>
</dbReference>
<dbReference type="InterPro" id="IPR000182">
    <property type="entry name" value="GNAT_dom"/>
</dbReference>
<feature type="domain" description="N-acetyltransferase" evidence="3">
    <location>
        <begin position="2"/>
        <end position="154"/>
    </location>
</feature>
<dbReference type="InterPro" id="IPR016181">
    <property type="entry name" value="Acyl_CoA_acyltransferase"/>
</dbReference>
<dbReference type="EMBL" id="JADBEM010000001">
    <property type="protein sequence ID" value="MBE1611880.1"/>
    <property type="molecule type" value="Genomic_DNA"/>
</dbReference>
<evidence type="ECO:0000256" key="2">
    <source>
        <dbReference type="ARBA" id="ARBA00023315"/>
    </source>
</evidence>
<dbReference type="Proteomes" id="UP000638648">
    <property type="component" value="Unassembled WGS sequence"/>
</dbReference>
<organism evidence="4 5">
    <name type="scientific">Actinopolymorpha pittospori</name>
    <dbReference type="NCBI Taxonomy" id="648752"/>
    <lineage>
        <taxon>Bacteria</taxon>
        <taxon>Bacillati</taxon>
        <taxon>Actinomycetota</taxon>
        <taxon>Actinomycetes</taxon>
        <taxon>Propionibacteriales</taxon>
        <taxon>Actinopolymorphaceae</taxon>
        <taxon>Actinopolymorpha</taxon>
    </lineage>
</organism>
<proteinExistence type="predicted"/>
<reference evidence="4" key="1">
    <citation type="submission" date="2020-10" db="EMBL/GenBank/DDBJ databases">
        <title>Sequencing the genomes of 1000 actinobacteria strains.</title>
        <authorList>
            <person name="Klenk H.-P."/>
        </authorList>
    </citation>
    <scope>NUCLEOTIDE SEQUENCE</scope>
    <source>
        <strain evidence="4">DSM 45354</strain>
    </source>
</reference>
<feature type="domain" description="N-acetyltransferase" evidence="3">
    <location>
        <begin position="163"/>
        <end position="322"/>
    </location>
</feature>
<dbReference type="Pfam" id="PF00583">
    <property type="entry name" value="Acetyltransf_1"/>
    <property type="match status" value="2"/>
</dbReference>
<dbReference type="PANTHER" id="PTHR43072:SF51">
    <property type="entry name" value="ABC SUPERFAMILY TRANSPORT PROTEIN"/>
    <property type="match status" value="1"/>
</dbReference>
<accession>A0A927RH63</accession>
<dbReference type="AlphaFoldDB" id="A0A927RH63"/>
<evidence type="ECO:0000313" key="5">
    <source>
        <dbReference type="Proteomes" id="UP000638648"/>
    </source>
</evidence>
<evidence type="ECO:0000313" key="4">
    <source>
        <dbReference type="EMBL" id="MBE1611880.1"/>
    </source>
</evidence>
<dbReference type="RefSeq" id="WP_192755023.1">
    <property type="nucleotide sequence ID" value="NZ_BAABJL010000176.1"/>
</dbReference>
<evidence type="ECO:0000259" key="3">
    <source>
        <dbReference type="PROSITE" id="PS51186"/>
    </source>
</evidence>
<dbReference type="CDD" id="cd04301">
    <property type="entry name" value="NAT_SF"/>
    <property type="match status" value="2"/>
</dbReference>
<dbReference type="PANTHER" id="PTHR43072">
    <property type="entry name" value="N-ACETYLTRANSFERASE"/>
    <property type="match status" value="1"/>
</dbReference>